<dbReference type="PATRIC" id="fig|626887.3.peg.1089"/>
<dbReference type="GO" id="GO:0016020">
    <property type="term" value="C:membrane"/>
    <property type="evidence" value="ECO:0007669"/>
    <property type="project" value="UniProtKB-SubCell"/>
</dbReference>
<evidence type="ECO:0000256" key="4">
    <source>
        <dbReference type="ARBA" id="ARBA00022692"/>
    </source>
</evidence>
<evidence type="ECO:0000256" key="3">
    <source>
        <dbReference type="ARBA" id="ARBA00022679"/>
    </source>
</evidence>
<evidence type="ECO:0000256" key="6">
    <source>
        <dbReference type="ARBA" id="ARBA00023136"/>
    </source>
</evidence>
<feature type="transmembrane region" description="Helical" evidence="7">
    <location>
        <begin position="44"/>
        <end position="67"/>
    </location>
</feature>
<evidence type="ECO:0000256" key="2">
    <source>
        <dbReference type="ARBA" id="ARBA00006464"/>
    </source>
</evidence>
<dbReference type="GO" id="GO:0089702">
    <property type="term" value="F:undecaprenyl-phosphate glucose phosphotransferase activity"/>
    <property type="evidence" value="ECO:0007669"/>
    <property type="project" value="UniProtKB-EC"/>
</dbReference>
<dbReference type="Pfam" id="PF02397">
    <property type="entry name" value="Bac_transf"/>
    <property type="match status" value="1"/>
</dbReference>
<protein>
    <submittedName>
        <fullName evidence="9">Undecaprenyl-phosphate glucose phosphotransferase</fullName>
        <ecNumber evidence="9">2.7.8.31</ecNumber>
    </submittedName>
</protein>
<comment type="subcellular location">
    <subcellularLocation>
        <location evidence="1">Membrane</location>
        <topology evidence="1">Multi-pass membrane protein</topology>
    </subcellularLocation>
</comment>
<dbReference type="PANTHER" id="PTHR30576">
    <property type="entry name" value="COLANIC BIOSYNTHESIS UDP-GLUCOSE LIPID CARRIER TRANSFERASE"/>
    <property type="match status" value="1"/>
</dbReference>
<comment type="similarity">
    <text evidence="2">Belongs to the bacterial sugar transferase family.</text>
</comment>
<evidence type="ECO:0000259" key="8">
    <source>
        <dbReference type="Pfam" id="PF02397"/>
    </source>
</evidence>
<dbReference type="InterPro" id="IPR003362">
    <property type="entry name" value="Bact_transf"/>
</dbReference>
<dbReference type="STRING" id="626887.J057_05496"/>
<dbReference type="eggNOG" id="COG2148">
    <property type="taxonomic scope" value="Bacteria"/>
</dbReference>
<feature type="domain" description="Bacterial sugar transferase" evidence="8">
    <location>
        <begin position="308"/>
        <end position="491"/>
    </location>
</feature>
<comment type="caution">
    <text evidence="9">The sequence shown here is derived from an EMBL/GenBank/DDBJ whole genome shotgun (WGS) entry which is preliminary data.</text>
</comment>
<keyword evidence="3 9" id="KW-0808">Transferase</keyword>
<dbReference type="AlphaFoldDB" id="N6VX21"/>
<dbReference type="InterPro" id="IPR017473">
    <property type="entry name" value="Undecaprenyl-P_gluc_Ptfrase"/>
</dbReference>
<dbReference type="EC" id="2.7.8.31" evidence="9"/>
<dbReference type="PANTHER" id="PTHR30576:SF0">
    <property type="entry name" value="UNDECAPRENYL-PHOSPHATE N-ACETYLGALACTOSAMINYL 1-PHOSPHATE TRANSFERASE-RELATED"/>
    <property type="match status" value="1"/>
</dbReference>
<dbReference type="Gene3D" id="3.40.50.720">
    <property type="entry name" value="NAD(P)-binding Rossmann-like Domain"/>
    <property type="match status" value="1"/>
</dbReference>
<dbReference type="InterPro" id="IPR036291">
    <property type="entry name" value="NAD(P)-bd_dom_sf"/>
</dbReference>
<name>N6VX21_9GAMM</name>
<feature type="transmembrane region" description="Helical" evidence="7">
    <location>
        <begin position="110"/>
        <end position="128"/>
    </location>
</feature>
<dbReference type="InterPro" id="IPR017475">
    <property type="entry name" value="EPS_sugar_tfrase"/>
</dbReference>
<evidence type="ECO:0000256" key="5">
    <source>
        <dbReference type="ARBA" id="ARBA00022989"/>
    </source>
</evidence>
<dbReference type="NCBIfam" id="TIGR03025">
    <property type="entry name" value="EPS_sugtrans"/>
    <property type="match status" value="1"/>
</dbReference>
<keyword evidence="6 7" id="KW-0472">Membrane</keyword>
<feature type="transmembrane region" description="Helical" evidence="7">
    <location>
        <begin position="79"/>
        <end position="98"/>
    </location>
</feature>
<evidence type="ECO:0000313" key="10">
    <source>
        <dbReference type="Proteomes" id="UP000013165"/>
    </source>
</evidence>
<evidence type="ECO:0000256" key="1">
    <source>
        <dbReference type="ARBA" id="ARBA00004141"/>
    </source>
</evidence>
<organism evidence="9 10">
    <name type="scientific">Marinobacter nanhaiticus D15-8W</name>
    <dbReference type="NCBI Taxonomy" id="626887"/>
    <lineage>
        <taxon>Bacteria</taxon>
        <taxon>Pseudomonadati</taxon>
        <taxon>Pseudomonadota</taxon>
        <taxon>Gammaproteobacteria</taxon>
        <taxon>Pseudomonadales</taxon>
        <taxon>Marinobacteraceae</taxon>
        <taxon>Marinobacter</taxon>
    </lineage>
</organism>
<keyword evidence="5 7" id="KW-1133">Transmembrane helix</keyword>
<keyword evidence="4 7" id="KW-0812">Transmembrane</keyword>
<proteinExistence type="inferred from homology"/>
<feature type="transmembrane region" description="Helical" evidence="7">
    <location>
        <begin position="315"/>
        <end position="335"/>
    </location>
</feature>
<dbReference type="Pfam" id="PF13727">
    <property type="entry name" value="CoA_binding_3"/>
    <property type="match status" value="1"/>
</dbReference>
<feature type="transmembrane region" description="Helical" evidence="7">
    <location>
        <begin position="140"/>
        <end position="159"/>
    </location>
</feature>
<evidence type="ECO:0000256" key="7">
    <source>
        <dbReference type="SAM" id="Phobius"/>
    </source>
</evidence>
<reference evidence="9 10" key="1">
    <citation type="journal article" date="2013" name="Genome Announc.">
        <title>Genome Sequence of the Polycyclic Aromatic Hydrocarbon-Degrading Bacterium Strain Marinobacter nanhaiticus D15-8WT.</title>
        <authorList>
            <person name="Cui Z."/>
            <person name="Gao W."/>
            <person name="Li Q."/>
            <person name="Xu G."/>
            <person name="Zheng L."/>
        </authorList>
    </citation>
    <scope>NUCLEOTIDE SEQUENCE [LARGE SCALE GENOMIC DNA]</scope>
    <source>
        <strain evidence="9 10">D15-8W</strain>
    </source>
</reference>
<dbReference type="OrthoDB" id="9808602at2"/>
<dbReference type="EMBL" id="APLQ01000011">
    <property type="protein sequence ID" value="ENO14780.2"/>
    <property type="molecule type" value="Genomic_DNA"/>
</dbReference>
<keyword evidence="10" id="KW-1185">Reference proteome</keyword>
<dbReference type="Proteomes" id="UP000013165">
    <property type="component" value="Unassembled WGS sequence"/>
</dbReference>
<dbReference type="NCBIfam" id="TIGR03023">
    <property type="entry name" value="WcaJ_sugtrans"/>
    <property type="match status" value="1"/>
</dbReference>
<dbReference type="HOGENOM" id="CLU_024920_0_1_6"/>
<accession>N6VX21</accession>
<gene>
    <name evidence="9" type="ORF">J057_05496</name>
</gene>
<evidence type="ECO:0000313" key="9">
    <source>
        <dbReference type="EMBL" id="ENO14780.2"/>
    </source>
</evidence>
<sequence length="496" mass="56730">MSSFRQRSVPVDWNSATEDSIRAASAFSPVLKRPKRLLQNHDNLLHYIQIGLSIVISVAVMFALAWWRDGGVILEHYRTLALIAGLLILVVYEWRGVFRRFSGRIDTCLRLARSWLLVVALTVVATFVTKTGEDFSRMVIISWAAAGYLAQVLAYQISFKLSERYRYTRRQPIRAVVLGSYWLAEHLVESITSNAWMPDRVIGVVDDNKEGLDRWVRDPVPYLGDFDELLQILQSNNITRVYIALPITCSATIEEACRKLADVPVDVVWVPDIFAMRLLNHSVKELNGLPLISLSESPLVSQSQALAKSMIDKTVALLALTLLSPLMIAIAYLVWQSSPGPVIFKQKRHGWDGKVIEVWKFRSMYMHFDKRVKQATQNDDRITRIGRFIRRTSIDELPQLFNVLQGTMSLVGPRPHAIEHNDLYTNKIQSYMLRHRIKPGMTGLAQVNGLRGETDTLEKMLRRVELDLEYINTWSIWSDIKILIKTPFSLFSKTAY</sequence>
<dbReference type="SUPFAM" id="SSF51735">
    <property type="entry name" value="NAD(P)-binding Rossmann-fold domains"/>
    <property type="match status" value="1"/>
</dbReference>